<dbReference type="InterPro" id="IPR006619">
    <property type="entry name" value="PGRP_domain_met/bac"/>
</dbReference>
<proteinExistence type="inferred from homology"/>
<evidence type="ECO:0000259" key="10">
    <source>
        <dbReference type="SMART" id="SM00701"/>
    </source>
</evidence>
<dbReference type="AlphaFoldDB" id="A0A8S3YYC1"/>
<dbReference type="PANTHER" id="PTHR11022">
    <property type="entry name" value="PEPTIDOGLYCAN RECOGNITION PROTEIN"/>
    <property type="match status" value="1"/>
</dbReference>
<dbReference type="Proteomes" id="UP000678393">
    <property type="component" value="Unassembled WGS sequence"/>
</dbReference>
<feature type="domain" description="Peptidoglycan recognition protein family" evidence="10">
    <location>
        <begin position="22"/>
        <end position="165"/>
    </location>
</feature>
<dbReference type="GO" id="GO:0042834">
    <property type="term" value="F:peptidoglycan binding"/>
    <property type="evidence" value="ECO:0007669"/>
    <property type="project" value="InterPro"/>
</dbReference>
<dbReference type="GO" id="GO:0008270">
    <property type="term" value="F:zinc ion binding"/>
    <property type="evidence" value="ECO:0007669"/>
    <property type="project" value="InterPro"/>
</dbReference>
<dbReference type="CDD" id="cd06583">
    <property type="entry name" value="PGRP"/>
    <property type="match status" value="1"/>
</dbReference>
<feature type="chain" id="PRO_5035774373" description="Peptidoglycan-recognition protein" evidence="8">
    <location>
        <begin position="20"/>
        <end position="184"/>
    </location>
</feature>
<dbReference type="GO" id="GO:0009253">
    <property type="term" value="P:peptidoglycan catabolic process"/>
    <property type="evidence" value="ECO:0007669"/>
    <property type="project" value="InterPro"/>
</dbReference>
<dbReference type="EMBL" id="CAJHNH020000846">
    <property type="protein sequence ID" value="CAG5120170.1"/>
    <property type="molecule type" value="Genomic_DNA"/>
</dbReference>
<feature type="domain" description="N-acetylmuramoyl-L-alanine amidase" evidence="9">
    <location>
        <begin position="34"/>
        <end position="171"/>
    </location>
</feature>
<keyword evidence="4 6" id="KW-0391">Immunity</keyword>
<dbReference type="SUPFAM" id="SSF55846">
    <property type="entry name" value="N-acetylmuramoyl-L-alanine amidase-like"/>
    <property type="match status" value="1"/>
</dbReference>
<dbReference type="GO" id="GO:0008745">
    <property type="term" value="F:N-acetylmuramoyl-L-alanine amidase activity"/>
    <property type="evidence" value="ECO:0007669"/>
    <property type="project" value="InterPro"/>
</dbReference>
<evidence type="ECO:0000256" key="7">
    <source>
        <dbReference type="PIRSR" id="PIRSR037945-1"/>
    </source>
</evidence>
<evidence type="ECO:0000313" key="12">
    <source>
        <dbReference type="Proteomes" id="UP000678393"/>
    </source>
</evidence>
<dbReference type="InterPro" id="IPR017331">
    <property type="entry name" value="Peptidoglycan_recognition"/>
</dbReference>
<evidence type="ECO:0000256" key="8">
    <source>
        <dbReference type="SAM" id="SignalP"/>
    </source>
</evidence>
<dbReference type="Gene3D" id="3.40.80.10">
    <property type="entry name" value="Peptidoglycan recognition protein-like"/>
    <property type="match status" value="1"/>
</dbReference>
<feature type="signal peptide" evidence="8">
    <location>
        <begin position="1"/>
        <end position="19"/>
    </location>
</feature>
<dbReference type="Pfam" id="PF01510">
    <property type="entry name" value="Amidase_2"/>
    <property type="match status" value="1"/>
</dbReference>
<feature type="disulfide bond" evidence="7">
    <location>
        <begin position="21"/>
        <end position="145"/>
    </location>
</feature>
<sequence>MTMLIASLCFALMVIVVHGACPQIITRSQWGARAPTGITYLSNQPVQYAFIHHATGNNCHDRASCQALVKSYQNYHMDTHGWADIGYSFIIGGDGSVFEGRGWDKVGAHTSGYNSVGLGFCLTGEFTSVLPPKAQLDAVHNLIACGVSLGKLKTAYTLRGHRDMGSTECPGTRLYQEIKTWPHY</sequence>
<protein>
    <recommendedName>
        <fullName evidence="6">Peptidoglycan-recognition protein</fullName>
    </recommendedName>
</protein>
<accession>A0A8S3YYC1</accession>
<dbReference type="SMART" id="SM00644">
    <property type="entry name" value="Ami_2"/>
    <property type="match status" value="1"/>
</dbReference>
<feature type="disulfide bond" evidence="7">
    <location>
        <begin position="59"/>
        <end position="65"/>
    </location>
</feature>
<evidence type="ECO:0000256" key="4">
    <source>
        <dbReference type="ARBA" id="ARBA00022859"/>
    </source>
</evidence>
<dbReference type="OrthoDB" id="10001926at2759"/>
<dbReference type="SMART" id="SM00701">
    <property type="entry name" value="PGRP"/>
    <property type="match status" value="1"/>
</dbReference>
<dbReference type="GO" id="GO:0045087">
    <property type="term" value="P:innate immune response"/>
    <property type="evidence" value="ECO:0007669"/>
    <property type="project" value="UniProtKB-KW"/>
</dbReference>
<evidence type="ECO:0000256" key="2">
    <source>
        <dbReference type="ARBA" id="ARBA00022588"/>
    </source>
</evidence>
<dbReference type="PIRSF" id="PIRSF037945">
    <property type="entry name" value="PGRPs"/>
    <property type="match status" value="1"/>
</dbReference>
<reference evidence="11" key="1">
    <citation type="submission" date="2021-04" db="EMBL/GenBank/DDBJ databases">
        <authorList>
            <consortium name="Molecular Ecology Group"/>
        </authorList>
    </citation>
    <scope>NUCLEOTIDE SEQUENCE</scope>
</reference>
<comment type="similarity">
    <text evidence="1 6">Belongs to the N-acetylmuramoyl-L-alanine amidase 2 family.</text>
</comment>
<name>A0A8S3YYC1_9EUPU</name>
<dbReference type="InterPro" id="IPR036505">
    <property type="entry name" value="Amidase/PGRP_sf"/>
</dbReference>
<evidence type="ECO:0000256" key="1">
    <source>
        <dbReference type="ARBA" id="ARBA00007553"/>
    </source>
</evidence>
<organism evidence="11 12">
    <name type="scientific">Candidula unifasciata</name>
    <dbReference type="NCBI Taxonomy" id="100452"/>
    <lineage>
        <taxon>Eukaryota</taxon>
        <taxon>Metazoa</taxon>
        <taxon>Spiralia</taxon>
        <taxon>Lophotrochozoa</taxon>
        <taxon>Mollusca</taxon>
        <taxon>Gastropoda</taxon>
        <taxon>Heterobranchia</taxon>
        <taxon>Euthyneura</taxon>
        <taxon>Panpulmonata</taxon>
        <taxon>Eupulmonata</taxon>
        <taxon>Stylommatophora</taxon>
        <taxon>Helicina</taxon>
        <taxon>Helicoidea</taxon>
        <taxon>Geomitridae</taxon>
        <taxon>Candidula</taxon>
    </lineage>
</organism>
<keyword evidence="12" id="KW-1185">Reference proteome</keyword>
<evidence type="ECO:0000313" key="11">
    <source>
        <dbReference type="EMBL" id="CAG5120170.1"/>
    </source>
</evidence>
<keyword evidence="5 7" id="KW-1015">Disulfide bond</keyword>
<dbReference type="FunFam" id="3.40.80.10:FF:000001">
    <property type="entry name" value="Peptidoglycan recognition protein 1"/>
    <property type="match status" value="1"/>
</dbReference>
<dbReference type="PANTHER" id="PTHR11022:SF41">
    <property type="entry name" value="PEPTIDOGLYCAN-RECOGNITION PROTEIN LC-RELATED"/>
    <property type="match status" value="1"/>
</dbReference>
<gene>
    <name evidence="11" type="ORF">CUNI_LOCUS5728</name>
</gene>
<keyword evidence="2 6" id="KW-0399">Innate immunity</keyword>
<evidence type="ECO:0000259" key="9">
    <source>
        <dbReference type="SMART" id="SM00644"/>
    </source>
</evidence>
<evidence type="ECO:0000256" key="6">
    <source>
        <dbReference type="PIRNR" id="PIRNR037945"/>
    </source>
</evidence>
<comment type="caution">
    <text evidence="11">The sequence shown here is derived from an EMBL/GenBank/DDBJ whole genome shotgun (WGS) entry which is preliminary data.</text>
</comment>
<evidence type="ECO:0000256" key="3">
    <source>
        <dbReference type="ARBA" id="ARBA00022729"/>
    </source>
</evidence>
<keyword evidence="3 8" id="KW-0732">Signal</keyword>
<dbReference type="InterPro" id="IPR015510">
    <property type="entry name" value="PGRP"/>
</dbReference>
<dbReference type="InterPro" id="IPR002502">
    <property type="entry name" value="Amidase_domain"/>
</dbReference>
<evidence type="ECO:0000256" key="5">
    <source>
        <dbReference type="ARBA" id="ARBA00023157"/>
    </source>
</evidence>